<dbReference type="EMBL" id="QTSX02002843">
    <property type="protein sequence ID" value="KAJ9074958.1"/>
    <property type="molecule type" value="Genomic_DNA"/>
</dbReference>
<accession>A0ACC2TK87</accession>
<dbReference type="Proteomes" id="UP001165960">
    <property type="component" value="Unassembled WGS sequence"/>
</dbReference>
<name>A0ACC2TK87_9FUNG</name>
<evidence type="ECO:0000313" key="2">
    <source>
        <dbReference type="Proteomes" id="UP001165960"/>
    </source>
</evidence>
<evidence type="ECO:0000313" key="1">
    <source>
        <dbReference type="EMBL" id="KAJ9074958.1"/>
    </source>
</evidence>
<organism evidence="1 2">
    <name type="scientific">Entomophthora muscae</name>
    <dbReference type="NCBI Taxonomy" id="34485"/>
    <lineage>
        <taxon>Eukaryota</taxon>
        <taxon>Fungi</taxon>
        <taxon>Fungi incertae sedis</taxon>
        <taxon>Zoopagomycota</taxon>
        <taxon>Entomophthoromycotina</taxon>
        <taxon>Entomophthoromycetes</taxon>
        <taxon>Entomophthorales</taxon>
        <taxon>Entomophthoraceae</taxon>
        <taxon>Entomophthora</taxon>
    </lineage>
</organism>
<proteinExistence type="predicted"/>
<keyword evidence="2" id="KW-1185">Reference proteome</keyword>
<comment type="caution">
    <text evidence="1">The sequence shown here is derived from an EMBL/GenBank/DDBJ whole genome shotgun (WGS) entry which is preliminary data.</text>
</comment>
<reference evidence="1" key="1">
    <citation type="submission" date="2022-04" db="EMBL/GenBank/DDBJ databases">
        <title>Genome of the entomopathogenic fungus Entomophthora muscae.</title>
        <authorList>
            <person name="Elya C."/>
            <person name="Lovett B.R."/>
            <person name="Lee E."/>
            <person name="Macias A.M."/>
            <person name="Hajek A.E."/>
            <person name="De Bivort B.L."/>
            <person name="Kasson M.T."/>
            <person name="De Fine Licht H.H."/>
            <person name="Stajich J.E."/>
        </authorList>
    </citation>
    <scope>NUCLEOTIDE SEQUENCE</scope>
    <source>
        <strain evidence="1">Berkeley</strain>
    </source>
</reference>
<sequence>MSHRCLECEICVQLKKGIVPRALDYGYAPCAAALEECRVMQNSRKPDLQAELLLAELTHGDMKMDTNIYYVDTDSDEEPPVPPKLKSELPPSKGFFKALKDRMRG</sequence>
<protein>
    <submittedName>
        <fullName evidence="1">Uncharacterized protein</fullName>
    </submittedName>
</protein>
<gene>
    <name evidence="1" type="ORF">DSO57_1001432</name>
</gene>